<gene>
    <name evidence="1" type="ORF">CCAP1982_LOCUS9328</name>
</gene>
<proteinExistence type="predicted"/>
<protein>
    <submittedName>
        <fullName evidence="1">(Mediterranean fruit fly) hypothetical protein</fullName>
    </submittedName>
</protein>
<comment type="caution">
    <text evidence="1">The sequence shown here is derived from an EMBL/GenBank/DDBJ whole genome shotgun (WGS) entry which is preliminary data.</text>
</comment>
<reference evidence="1" key="1">
    <citation type="submission" date="2020-11" db="EMBL/GenBank/DDBJ databases">
        <authorList>
            <person name="Whitehead M."/>
        </authorList>
    </citation>
    <scope>NUCLEOTIDE SEQUENCE</scope>
    <source>
        <strain evidence="1">EGII</strain>
    </source>
</reference>
<evidence type="ECO:0000313" key="2">
    <source>
        <dbReference type="Proteomes" id="UP000606786"/>
    </source>
</evidence>
<sequence>FCIVLKIFGIPDIGEDSVMELGNEEQKFLSSLAQQHSTILRNLLSMNQRIGCEEGT</sequence>
<dbReference type="Proteomes" id="UP000606786">
    <property type="component" value="Unassembled WGS sequence"/>
</dbReference>
<evidence type="ECO:0000313" key="1">
    <source>
        <dbReference type="EMBL" id="CAD7000854.1"/>
    </source>
</evidence>
<accession>A0A811UQ39</accession>
<name>A0A811UQ39_CERCA</name>
<dbReference type="EMBL" id="CAJHJT010000023">
    <property type="protein sequence ID" value="CAD7000854.1"/>
    <property type="molecule type" value="Genomic_DNA"/>
</dbReference>
<organism evidence="1 2">
    <name type="scientific">Ceratitis capitata</name>
    <name type="common">Mediterranean fruit fly</name>
    <name type="synonym">Tephritis capitata</name>
    <dbReference type="NCBI Taxonomy" id="7213"/>
    <lineage>
        <taxon>Eukaryota</taxon>
        <taxon>Metazoa</taxon>
        <taxon>Ecdysozoa</taxon>
        <taxon>Arthropoda</taxon>
        <taxon>Hexapoda</taxon>
        <taxon>Insecta</taxon>
        <taxon>Pterygota</taxon>
        <taxon>Neoptera</taxon>
        <taxon>Endopterygota</taxon>
        <taxon>Diptera</taxon>
        <taxon>Brachycera</taxon>
        <taxon>Muscomorpha</taxon>
        <taxon>Tephritoidea</taxon>
        <taxon>Tephritidae</taxon>
        <taxon>Ceratitis</taxon>
        <taxon>Ceratitis</taxon>
    </lineage>
</organism>
<feature type="non-terminal residue" evidence="1">
    <location>
        <position position="1"/>
    </location>
</feature>
<keyword evidence="2" id="KW-1185">Reference proteome</keyword>
<dbReference type="AlphaFoldDB" id="A0A811UQ39"/>